<dbReference type="InterPro" id="IPR002123">
    <property type="entry name" value="Plipid/glycerol_acylTrfase"/>
</dbReference>
<dbReference type="EMBL" id="CP001801">
    <property type="protein sequence ID" value="ACX95916.1"/>
    <property type="molecule type" value="Genomic_DNA"/>
</dbReference>
<evidence type="ECO:0000313" key="7">
    <source>
        <dbReference type="EMBL" id="ACX95916.1"/>
    </source>
</evidence>
<evidence type="ECO:0000313" key="8">
    <source>
        <dbReference type="Proteomes" id="UP000009102"/>
    </source>
</evidence>
<protein>
    <submittedName>
        <fullName evidence="7">Phospholipid/glycerol acyltransferase</fullName>
    </submittedName>
</protein>
<dbReference type="GO" id="GO:0003841">
    <property type="term" value="F:1-acylglycerol-3-phosphate O-acyltransferase activity"/>
    <property type="evidence" value="ECO:0007669"/>
    <property type="project" value="TreeGrafter"/>
</dbReference>
<keyword evidence="2" id="KW-0444">Lipid biosynthesis</keyword>
<sequence length="246" mass="27032">MWWIPFRAARLTAHVIKGIVLTKSRGRRSDESQAKLVREWHERLIQILRIKVVIRGCLPASTAHFWVANHISWLDIPLLGSLAPRAVFVSKQEVRSWPVIGGLAAAAGTLFMQRGSGSNGARNAISDGLAAGRHVVVFPEGTTTEGSVVKRFHARLFQSAIDAKAPILPIAIRYLAANGKLARAAAYIDDDHILGSFLRILASRQLVAIVHVLEPIVIDAPIARDRLAAEARVRVLHAVQHSNDHY</sequence>
<dbReference type="PANTHER" id="PTHR10434">
    <property type="entry name" value="1-ACYL-SN-GLYCEROL-3-PHOSPHATE ACYLTRANSFERASE"/>
    <property type="match status" value="1"/>
</dbReference>
<gene>
    <name evidence="7" type="ordered locus">Hneap_1080</name>
</gene>
<dbReference type="CDD" id="cd07989">
    <property type="entry name" value="LPLAT_AGPAT-like"/>
    <property type="match status" value="1"/>
</dbReference>
<reference evidence="7 8" key="1">
    <citation type="submission" date="2009-10" db="EMBL/GenBank/DDBJ databases">
        <title>Complete sequence of Halothiobacillus neapolitanus c2.</title>
        <authorList>
            <consortium name="US DOE Joint Genome Institute"/>
            <person name="Lucas S."/>
            <person name="Copeland A."/>
            <person name="Lapidus A."/>
            <person name="Glavina del Rio T."/>
            <person name="Tice H."/>
            <person name="Bruce D."/>
            <person name="Goodwin L."/>
            <person name="Pitluck S."/>
            <person name="Davenport K."/>
            <person name="Brettin T."/>
            <person name="Detter J.C."/>
            <person name="Han C."/>
            <person name="Tapia R."/>
            <person name="Larimer F."/>
            <person name="Land M."/>
            <person name="Hauser L."/>
            <person name="Kyrpides N."/>
            <person name="Mikhailova N."/>
            <person name="Kerfeld C."/>
            <person name="Cannon G."/>
            <person name="Heinhort S."/>
        </authorList>
    </citation>
    <scope>NUCLEOTIDE SEQUENCE [LARGE SCALE GENOMIC DNA]</scope>
    <source>
        <strain evidence="8">ATCC 23641 / c2</strain>
    </source>
</reference>
<dbReference type="PANTHER" id="PTHR10434:SF64">
    <property type="entry name" value="1-ACYL-SN-GLYCEROL-3-PHOSPHATE ACYLTRANSFERASE-RELATED"/>
    <property type="match status" value="1"/>
</dbReference>
<evidence type="ECO:0000256" key="1">
    <source>
        <dbReference type="ARBA" id="ARBA00005189"/>
    </source>
</evidence>
<dbReference type="SUPFAM" id="SSF69593">
    <property type="entry name" value="Glycerol-3-phosphate (1)-acyltransferase"/>
    <property type="match status" value="1"/>
</dbReference>
<name>D0KZP3_HALNC</name>
<dbReference type="STRING" id="555778.Hneap_1080"/>
<proteinExistence type="predicted"/>
<dbReference type="KEGG" id="hna:Hneap_1080"/>
<dbReference type="Proteomes" id="UP000009102">
    <property type="component" value="Chromosome"/>
</dbReference>
<evidence type="ECO:0000256" key="3">
    <source>
        <dbReference type="ARBA" id="ARBA00022679"/>
    </source>
</evidence>
<comment type="pathway">
    <text evidence="1">Lipid metabolism.</text>
</comment>
<dbReference type="eggNOG" id="COG0204">
    <property type="taxonomic scope" value="Bacteria"/>
</dbReference>
<keyword evidence="4" id="KW-0443">Lipid metabolism</keyword>
<keyword evidence="3 7" id="KW-0808">Transferase</keyword>
<dbReference type="SMART" id="SM00563">
    <property type="entry name" value="PlsC"/>
    <property type="match status" value="1"/>
</dbReference>
<dbReference type="GO" id="GO:0006654">
    <property type="term" value="P:phosphatidic acid biosynthetic process"/>
    <property type="evidence" value="ECO:0007669"/>
    <property type="project" value="TreeGrafter"/>
</dbReference>
<dbReference type="HOGENOM" id="CLU_027938_0_1_6"/>
<keyword evidence="8" id="KW-1185">Reference proteome</keyword>
<dbReference type="AlphaFoldDB" id="D0KZP3"/>
<evidence type="ECO:0000259" key="6">
    <source>
        <dbReference type="SMART" id="SM00563"/>
    </source>
</evidence>
<accession>D0KZP3</accession>
<dbReference type="OrthoDB" id="319710at2"/>
<evidence type="ECO:0000256" key="5">
    <source>
        <dbReference type="ARBA" id="ARBA00023315"/>
    </source>
</evidence>
<keyword evidence="5 7" id="KW-0012">Acyltransferase</keyword>
<organism evidence="7 8">
    <name type="scientific">Halothiobacillus neapolitanus (strain ATCC 23641 / DSM 15147 / CIP 104769 / NCIMB 8539 / c2)</name>
    <name type="common">Thiobacillus neapolitanus</name>
    <dbReference type="NCBI Taxonomy" id="555778"/>
    <lineage>
        <taxon>Bacteria</taxon>
        <taxon>Pseudomonadati</taxon>
        <taxon>Pseudomonadota</taxon>
        <taxon>Gammaproteobacteria</taxon>
        <taxon>Chromatiales</taxon>
        <taxon>Halothiobacillaceae</taxon>
        <taxon>Halothiobacillus</taxon>
    </lineage>
</organism>
<evidence type="ECO:0000256" key="2">
    <source>
        <dbReference type="ARBA" id="ARBA00022516"/>
    </source>
</evidence>
<evidence type="ECO:0000256" key="4">
    <source>
        <dbReference type="ARBA" id="ARBA00023098"/>
    </source>
</evidence>
<feature type="domain" description="Phospholipid/glycerol acyltransferase" evidence="6">
    <location>
        <begin position="64"/>
        <end position="175"/>
    </location>
</feature>
<dbReference type="Pfam" id="PF01553">
    <property type="entry name" value="Acyltransferase"/>
    <property type="match status" value="1"/>
</dbReference>